<dbReference type="OrthoDB" id="7709182at2"/>
<keyword evidence="1" id="KW-0732">Signal</keyword>
<dbReference type="EMBL" id="SMFP01000007">
    <property type="protein sequence ID" value="TDE37410.1"/>
    <property type="molecule type" value="Genomic_DNA"/>
</dbReference>
<feature type="chain" id="PRO_5020654354" evidence="1">
    <location>
        <begin position="22"/>
        <end position="118"/>
    </location>
</feature>
<feature type="signal peptide" evidence="1">
    <location>
        <begin position="1"/>
        <end position="21"/>
    </location>
</feature>
<proteinExistence type="predicted"/>
<dbReference type="RefSeq" id="WP_132829506.1">
    <property type="nucleotide sequence ID" value="NZ_SMFP01000007.1"/>
</dbReference>
<comment type="caution">
    <text evidence="2">The sequence shown here is derived from an EMBL/GenBank/DDBJ whole genome shotgun (WGS) entry which is preliminary data.</text>
</comment>
<sequence length="118" mass="12961">MTHIPLWLSLLLCPVALSAQGWDWPSEDFDGFYLDAPTRFFNPDTPQFAPDGSVRRPSDPGAPTQFGAFTLLSDGRLCISTGDGDGGCDVYLRDGQMHMLVTEGSERFPFKFELGIGN</sequence>
<reference evidence="2 3" key="1">
    <citation type="submission" date="2019-03" db="EMBL/GenBank/DDBJ databases">
        <authorList>
            <person name="Zhang S."/>
        </authorList>
    </citation>
    <scope>NUCLEOTIDE SEQUENCE [LARGE SCALE GENOMIC DNA]</scope>
    <source>
        <strain evidence="2 3">S4J41</strain>
    </source>
</reference>
<accession>A0A4R5ES06</accession>
<organism evidence="2 3">
    <name type="scientific">Antarcticimicrobium sediminis</name>
    <dbReference type="NCBI Taxonomy" id="2546227"/>
    <lineage>
        <taxon>Bacteria</taxon>
        <taxon>Pseudomonadati</taxon>
        <taxon>Pseudomonadota</taxon>
        <taxon>Alphaproteobacteria</taxon>
        <taxon>Rhodobacterales</taxon>
        <taxon>Paracoccaceae</taxon>
        <taxon>Antarcticimicrobium</taxon>
    </lineage>
</organism>
<gene>
    <name evidence="2" type="ORF">E1B25_11830</name>
</gene>
<evidence type="ECO:0000256" key="1">
    <source>
        <dbReference type="SAM" id="SignalP"/>
    </source>
</evidence>
<protein>
    <submittedName>
        <fullName evidence="2">Uncharacterized protein</fullName>
    </submittedName>
</protein>
<keyword evidence="3" id="KW-1185">Reference proteome</keyword>
<dbReference type="AlphaFoldDB" id="A0A4R5ES06"/>
<evidence type="ECO:0000313" key="3">
    <source>
        <dbReference type="Proteomes" id="UP000294662"/>
    </source>
</evidence>
<name>A0A4R5ES06_9RHOB</name>
<dbReference type="Proteomes" id="UP000294662">
    <property type="component" value="Unassembled WGS sequence"/>
</dbReference>
<evidence type="ECO:0000313" key="2">
    <source>
        <dbReference type="EMBL" id="TDE37410.1"/>
    </source>
</evidence>